<dbReference type="Proteomes" id="UP000488299">
    <property type="component" value="Unassembled WGS sequence"/>
</dbReference>
<feature type="signal peptide" evidence="1">
    <location>
        <begin position="1"/>
        <end position="19"/>
    </location>
</feature>
<gene>
    <name evidence="2" type="ORF">F5984_20490</name>
</gene>
<organism evidence="2 3">
    <name type="scientific">Rudanella paleaurantiibacter</name>
    <dbReference type="NCBI Taxonomy" id="2614655"/>
    <lineage>
        <taxon>Bacteria</taxon>
        <taxon>Pseudomonadati</taxon>
        <taxon>Bacteroidota</taxon>
        <taxon>Cytophagia</taxon>
        <taxon>Cytophagales</taxon>
        <taxon>Cytophagaceae</taxon>
        <taxon>Rudanella</taxon>
    </lineage>
</organism>
<evidence type="ECO:0000313" key="3">
    <source>
        <dbReference type="Proteomes" id="UP000488299"/>
    </source>
</evidence>
<feature type="chain" id="PRO_5029850998" evidence="1">
    <location>
        <begin position="20"/>
        <end position="216"/>
    </location>
</feature>
<dbReference type="EMBL" id="WELI01000009">
    <property type="protein sequence ID" value="KAB7728127.1"/>
    <property type="molecule type" value="Genomic_DNA"/>
</dbReference>
<keyword evidence="3" id="KW-1185">Reference proteome</keyword>
<comment type="caution">
    <text evidence="2">The sequence shown here is derived from an EMBL/GenBank/DDBJ whole genome shotgun (WGS) entry which is preliminary data.</text>
</comment>
<evidence type="ECO:0000256" key="1">
    <source>
        <dbReference type="SAM" id="SignalP"/>
    </source>
</evidence>
<proteinExistence type="predicted"/>
<dbReference type="AlphaFoldDB" id="A0A7J5TVL6"/>
<sequence length="216" mass="22619">MKILAALLLNILLLGATFAQKPLFTGDTTTKAPSAGRYYRSFVGGKWYTVDNVKATMDPQGDITAGVNFNTAGVGVFQAKSGTDLRFKGIRNASTKLTVTDNTTNRTVDLDVNDAALTVSTTQVTGLSTALNIRPIQKAYALSNTTHGTTFTHGAGTAFGTSSVVVTAQFIVNGVIDPNFSVTQVDANTVSVVTPYNSSGTRETVTGTLIIIATAN</sequence>
<protein>
    <submittedName>
        <fullName evidence="2">Uncharacterized protein</fullName>
    </submittedName>
</protein>
<keyword evidence="1" id="KW-0732">Signal</keyword>
<accession>A0A7J5TVL6</accession>
<evidence type="ECO:0000313" key="2">
    <source>
        <dbReference type="EMBL" id="KAB7728127.1"/>
    </source>
</evidence>
<dbReference type="RefSeq" id="WP_152126073.1">
    <property type="nucleotide sequence ID" value="NZ_WELI01000009.1"/>
</dbReference>
<name>A0A7J5TVL6_9BACT</name>
<reference evidence="2 3" key="1">
    <citation type="submission" date="2019-10" db="EMBL/GenBank/DDBJ databases">
        <title>Rudanella paleaurantiibacter sp. nov., isolated from sludge.</title>
        <authorList>
            <person name="Xu S.Q."/>
        </authorList>
    </citation>
    <scope>NUCLEOTIDE SEQUENCE [LARGE SCALE GENOMIC DNA]</scope>
    <source>
        <strain evidence="2 3">HX-22-17</strain>
    </source>
</reference>